<evidence type="ECO:0000313" key="3">
    <source>
        <dbReference type="Proteomes" id="UP000199647"/>
    </source>
</evidence>
<dbReference type="SUPFAM" id="SSF49777">
    <property type="entry name" value="PEBP-like"/>
    <property type="match status" value="1"/>
</dbReference>
<evidence type="ECO:0000313" key="2">
    <source>
        <dbReference type="EMBL" id="SEQ96465.1"/>
    </source>
</evidence>
<accession>A0A1H9KC59</accession>
<keyword evidence="1" id="KW-0732">Signal</keyword>
<dbReference type="EMBL" id="FOFG01000009">
    <property type="protein sequence ID" value="SEQ96465.1"/>
    <property type="molecule type" value="Genomic_DNA"/>
</dbReference>
<dbReference type="CDD" id="cd00865">
    <property type="entry name" value="PEBP_bact_arch"/>
    <property type="match status" value="1"/>
</dbReference>
<gene>
    <name evidence="2" type="ORF">SAMN05216548_109146</name>
</gene>
<dbReference type="Pfam" id="PF01161">
    <property type="entry name" value="PBP"/>
    <property type="match status" value="1"/>
</dbReference>
<dbReference type="Gene3D" id="3.90.280.10">
    <property type="entry name" value="PEBP-like"/>
    <property type="match status" value="1"/>
</dbReference>
<dbReference type="PANTHER" id="PTHR30289:SF1">
    <property type="entry name" value="PEBP (PHOSPHATIDYLETHANOLAMINE-BINDING PROTEIN) FAMILY PROTEIN"/>
    <property type="match status" value="1"/>
</dbReference>
<dbReference type="STRING" id="1855383.SAMN05216548_109146"/>
<feature type="signal peptide" evidence="1">
    <location>
        <begin position="1"/>
        <end position="25"/>
    </location>
</feature>
<name>A0A1H9KC59_9HYPH</name>
<dbReference type="PANTHER" id="PTHR30289">
    <property type="entry name" value="UNCHARACTERIZED PROTEIN YBCL-RELATED"/>
    <property type="match status" value="1"/>
</dbReference>
<evidence type="ECO:0008006" key="4">
    <source>
        <dbReference type="Google" id="ProtNLM"/>
    </source>
</evidence>
<evidence type="ECO:0000256" key="1">
    <source>
        <dbReference type="SAM" id="SignalP"/>
    </source>
</evidence>
<proteinExistence type="predicted"/>
<protein>
    <recommendedName>
        <fullName evidence="4">YbhB/YbcL family Raf kinase inhibitor-like protein</fullName>
    </recommendedName>
</protein>
<organism evidence="2 3">
    <name type="scientific">Faunimonas pinastri</name>
    <dbReference type="NCBI Taxonomy" id="1855383"/>
    <lineage>
        <taxon>Bacteria</taxon>
        <taxon>Pseudomonadati</taxon>
        <taxon>Pseudomonadota</taxon>
        <taxon>Alphaproteobacteria</taxon>
        <taxon>Hyphomicrobiales</taxon>
        <taxon>Afifellaceae</taxon>
        <taxon>Faunimonas</taxon>
    </lineage>
</organism>
<sequence length="233" mass="24404">MMLKRKPYAMCALTLWAVSSGVTHARDASLSVKVDAIDDRGRFADSAVFCPPSSSNAKDVSPGVAWSKGPPKTRSYALLMMDPDVPADLGLINKPGTIIARNAPRMRVFHWVLADIPPAITAIPAGVESPGLVPGGKPIGTTPYGLRGTNVFTSFLADVKGMAGTYGGYDGPCPPANDVRPHRYIVRVMALDIATLGLSGSFTGADLERASDGHVLAEGRAVGTYSLKPGAVK</sequence>
<dbReference type="NCBIfam" id="TIGR00481">
    <property type="entry name" value="YbhB/YbcL family Raf kinase inhibitor-like protein"/>
    <property type="match status" value="1"/>
</dbReference>
<dbReference type="AlphaFoldDB" id="A0A1H9KC59"/>
<reference evidence="2 3" key="1">
    <citation type="submission" date="2016-10" db="EMBL/GenBank/DDBJ databases">
        <authorList>
            <person name="de Groot N.N."/>
        </authorList>
    </citation>
    <scope>NUCLEOTIDE SEQUENCE [LARGE SCALE GENOMIC DNA]</scope>
    <source>
        <strain evidence="2 3">A52C2</strain>
    </source>
</reference>
<dbReference type="InterPro" id="IPR005247">
    <property type="entry name" value="YbhB_YbcL/LppC-like"/>
</dbReference>
<dbReference type="InterPro" id="IPR008914">
    <property type="entry name" value="PEBP"/>
</dbReference>
<dbReference type="InterPro" id="IPR036610">
    <property type="entry name" value="PEBP-like_sf"/>
</dbReference>
<keyword evidence="3" id="KW-1185">Reference proteome</keyword>
<feature type="chain" id="PRO_5011503321" description="YbhB/YbcL family Raf kinase inhibitor-like protein" evidence="1">
    <location>
        <begin position="26"/>
        <end position="233"/>
    </location>
</feature>
<dbReference type="Proteomes" id="UP000199647">
    <property type="component" value="Unassembled WGS sequence"/>
</dbReference>